<keyword evidence="3 9" id="KW-0132">Cell division</keyword>
<organism evidence="12 13">
    <name type="scientific">Catenovulum agarivorans DS-2</name>
    <dbReference type="NCBI Taxonomy" id="1328313"/>
    <lineage>
        <taxon>Bacteria</taxon>
        <taxon>Pseudomonadati</taxon>
        <taxon>Pseudomonadota</taxon>
        <taxon>Gammaproteobacteria</taxon>
        <taxon>Alteromonadales</taxon>
        <taxon>Alteromonadaceae</taxon>
        <taxon>Catenovulum</taxon>
    </lineage>
</organism>
<feature type="active site" description="O-(3'-phospho-DNA)-tyrosine intermediate" evidence="9">
    <location>
        <position position="285"/>
    </location>
</feature>
<dbReference type="EMBL" id="ARZY01000029">
    <property type="protein sequence ID" value="EWH09099.1"/>
    <property type="molecule type" value="Genomic_DNA"/>
</dbReference>
<dbReference type="GO" id="GO:0003677">
    <property type="term" value="F:DNA binding"/>
    <property type="evidence" value="ECO:0007669"/>
    <property type="project" value="UniProtKB-UniRule"/>
</dbReference>
<dbReference type="Proteomes" id="UP000019276">
    <property type="component" value="Unassembled WGS sequence"/>
</dbReference>
<sequence length="309" mass="35506">MSSADNSEGVLTVSQALEAFEYHLKIQQHASAHTIRSYMTQLKQTYQSIDLEASVAQVTTAEFIRHHLADIKKRKLSSATVTHRLTVLRGFCHFLLSNKLISQDPTHNLQAPKAAKRLPKNLDVDQVNLLLDCDPQADPCSFRDNVIAELFYSSGLRLAELIGIDLKDLRCSEHMVRVTGKGKKMREVPLTSIVVDKIRQWLIIRAQWAKADETALFISQRGTRISERHVRERMRQLALKQNLSHHLHPHKLRHSFATHMLESTQDLRAVQELLGHKNLSTTQIYTHLDFEHLSKVYDQSHPRARKNRK</sequence>
<dbReference type="GO" id="GO:0009037">
    <property type="term" value="F:tyrosine-based site-specific recombinase activity"/>
    <property type="evidence" value="ECO:0007669"/>
    <property type="project" value="UniProtKB-UniRule"/>
</dbReference>
<dbReference type="Gene3D" id="1.10.150.130">
    <property type="match status" value="1"/>
</dbReference>
<evidence type="ECO:0000256" key="8">
    <source>
        <dbReference type="ARBA" id="ARBA00023306"/>
    </source>
</evidence>
<dbReference type="InterPro" id="IPR044068">
    <property type="entry name" value="CB"/>
</dbReference>
<evidence type="ECO:0000259" key="11">
    <source>
        <dbReference type="PROSITE" id="PS51900"/>
    </source>
</evidence>
<keyword evidence="8 9" id="KW-0131">Cell cycle</keyword>
<dbReference type="OrthoDB" id="9801717at2"/>
<evidence type="ECO:0000256" key="5">
    <source>
        <dbReference type="ARBA" id="ARBA00022908"/>
    </source>
</evidence>
<dbReference type="GO" id="GO:0051301">
    <property type="term" value="P:cell division"/>
    <property type="evidence" value="ECO:0007669"/>
    <property type="project" value="UniProtKB-KW"/>
</dbReference>
<dbReference type="STRING" id="1328313.DS2_14034"/>
<evidence type="ECO:0000256" key="6">
    <source>
        <dbReference type="ARBA" id="ARBA00023125"/>
    </source>
</evidence>
<accession>W7Q8I7</accession>
<evidence type="ECO:0000259" key="10">
    <source>
        <dbReference type="PROSITE" id="PS51898"/>
    </source>
</evidence>
<dbReference type="PATRIC" id="fig|1328313.3.peg.2863"/>
<evidence type="ECO:0000256" key="4">
    <source>
        <dbReference type="ARBA" id="ARBA00022829"/>
    </source>
</evidence>
<dbReference type="AlphaFoldDB" id="W7Q8I7"/>
<feature type="active site" evidence="9">
    <location>
        <position position="276"/>
    </location>
</feature>
<comment type="subunit">
    <text evidence="9">Forms a cyclic heterotetrameric complex composed of two molecules of XerC and two molecules of XerD.</text>
</comment>
<dbReference type="CDD" id="cd00798">
    <property type="entry name" value="INT_XerDC_C"/>
    <property type="match status" value="1"/>
</dbReference>
<dbReference type="Pfam" id="PF00589">
    <property type="entry name" value="Phage_integrase"/>
    <property type="match status" value="1"/>
</dbReference>
<dbReference type="GO" id="GO:0005737">
    <property type="term" value="C:cytoplasm"/>
    <property type="evidence" value="ECO:0007669"/>
    <property type="project" value="UniProtKB-SubCell"/>
</dbReference>
<evidence type="ECO:0000256" key="1">
    <source>
        <dbReference type="ARBA" id="ARBA00004496"/>
    </source>
</evidence>
<comment type="function">
    <text evidence="9">Site-specific tyrosine recombinase, which acts by catalyzing the cutting and rejoining of the recombining DNA molecules. The XerC-XerD complex is essential to convert dimers of the bacterial chromosome into monomers to permit their segregation at cell division. It also contributes to the segregational stability of plasmids.</text>
</comment>
<evidence type="ECO:0000256" key="2">
    <source>
        <dbReference type="ARBA" id="ARBA00022490"/>
    </source>
</evidence>
<reference evidence="12 13" key="1">
    <citation type="journal article" date="2014" name="Genome Announc.">
        <title>Draft Genome Sequence of the Agar-Degrading Bacterium Catenovulum sp. Strain DS-2, Isolated from Intestines of Haliotis diversicolor.</title>
        <authorList>
            <person name="Shan D."/>
            <person name="Li X."/>
            <person name="Gu Z."/>
            <person name="Wei G."/>
            <person name="Gao Z."/>
            <person name="Shao Z."/>
        </authorList>
    </citation>
    <scope>NUCLEOTIDE SEQUENCE [LARGE SCALE GENOMIC DNA]</scope>
    <source>
        <strain evidence="12 13">DS-2</strain>
    </source>
</reference>
<dbReference type="GO" id="GO:0006313">
    <property type="term" value="P:DNA transposition"/>
    <property type="evidence" value="ECO:0007669"/>
    <property type="project" value="UniProtKB-UniRule"/>
</dbReference>
<evidence type="ECO:0000256" key="3">
    <source>
        <dbReference type="ARBA" id="ARBA00022618"/>
    </source>
</evidence>
<dbReference type="PROSITE" id="PS51900">
    <property type="entry name" value="CB"/>
    <property type="match status" value="1"/>
</dbReference>
<dbReference type="SUPFAM" id="SSF56349">
    <property type="entry name" value="DNA breaking-rejoining enzymes"/>
    <property type="match status" value="1"/>
</dbReference>
<keyword evidence="2 9" id="KW-0963">Cytoplasm</keyword>
<proteinExistence type="inferred from homology"/>
<dbReference type="eggNOG" id="COG4973">
    <property type="taxonomic scope" value="Bacteria"/>
</dbReference>
<dbReference type="InterPro" id="IPR002104">
    <property type="entry name" value="Integrase_catalytic"/>
</dbReference>
<feature type="domain" description="Tyr recombinase" evidence="10">
    <location>
        <begin position="117"/>
        <end position="298"/>
    </location>
</feature>
<name>W7Q8I7_9ALTE</name>
<dbReference type="GO" id="GO:0007059">
    <property type="term" value="P:chromosome segregation"/>
    <property type="evidence" value="ECO:0007669"/>
    <property type="project" value="UniProtKB-UniRule"/>
</dbReference>
<gene>
    <name evidence="9 12" type="primary">xerC</name>
    <name evidence="12" type="ORF">DS2_14034</name>
</gene>
<evidence type="ECO:0000313" key="12">
    <source>
        <dbReference type="EMBL" id="EWH09099.1"/>
    </source>
</evidence>
<keyword evidence="13" id="KW-1185">Reference proteome</keyword>
<dbReference type="InterPro" id="IPR004107">
    <property type="entry name" value="Integrase_SAM-like_N"/>
</dbReference>
<dbReference type="PANTHER" id="PTHR30349">
    <property type="entry name" value="PHAGE INTEGRASE-RELATED"/>
    <property type="match status" value="1"/>
</dbReference>
<comment type="similarity">
    <text evidence="9">Belongs to the 'phage' integrase family. XerC subfamily.</text>
</comment>
<dbReference type="Pfam" id="PF02899">
    <property type="entry name" value="Phage_int_SAM_1"/>
    <property type="match status" value="1"/>
</dbReference>
<feature type="domain" description="Core-binding (CB)" evidence="11">
    <location>
        <begin position="11"/>
        <end position="96"/>
    </location>
</feature>
<evidence type="ECO:0000313" key="13">
    <source>
        <dbReference type="Proteomes" id="UP000019276"/>
    </source>
</evidence>
<dbReference type="PANTHER" id="PTHR30349:SF81">
    <property type="entry name" value="TYROSINE RECOMBINASE XERC"/>
    <property type="match status" value="1"/>
</dbReference>
<dbReference type="InterPro" id="IPR050090">
    <property type="entry name" value="Tyrosine_recombinase_XerCD"/>
</dbReference>
<dbReference type="InterPro" id="IPR013762">
    <property type="entry name" value="Integrase-like_cat_sf"/>
</dbReference>
<dbReference type="InterPro" id="IPR010998">
    <property type="entry name" value="Integrase_recombinase_N"/>
</dbReference>
<evidence type="ECO:0000256" key="9">
    <source>
        <dbReference type="HAMAP-Rule" id="MF_01808"/>
    </source>
</evidence>
<dbReference type="PROSITE" id="PS51898">
    <property type="entry name" value="TYR_RECOMBINASE"/>
    <property type="match status" value="1"/>
</dbReference>
<comment type="caution">
    <text evidence="12">The sequence shown here is derived from an EMBL/GenBank/DDBJ whole genome shotgun (WGS) entry which is preliminary data.</text>
</comment>
<keyword evidence="6 9" id="KW-0238">DNA-binding</keyword>
<feature type="active site" evidence="9">
    <location>
        <position position="250"/>
    </location>
</feature>
<protein>
    <recommendedName>
        <fullName evidence="9">Tyrosine recombinase XerC</fullName>
    </recommendedName>
</protein>
<dbReference type="InterPro" id="IPR023009">
    <property type="entry name" value="Tyrosine_recombinase_XerC/XerD"/>
</dbReference>
<dbReference type="HAMAP" id="MF_01808">
    <property type="entry name" value="Recomb_XerC_XerD"/>
    <property type="match status" value="1"/>
</dbReference>
<keyword evidence="5 9" id="KW-0229">DNA integration</keyword>
<comment type="subcellular location">
    <subcellularLocation>
        <location evidence="1 9">Cytoplasm</location>
    </subcellularLocation>
</comment>
<dbReference type="RefSeq" id="WP_035015461.1">
    <property type="nucleotide sequence ID" value="NZ_ARZY01000029.1"/>
</dbReference>
<feature type="active site" evidence="9">
    <location>
        <position position="181"/>
    </location>
</feature>
<feature type="active site" evidence="9">
    <location>
        <position position="157"/>
    </location>
</feature>
<dbReference type="InterPro" id="IPR011010">
    <property type="entry name" value="DNA_brk_join_enz"/>
</dbReference>
<evidence type="ECO:0000256" key="7">
    <source>
        <dbReference type="ARBA" id="ARBA00023172"/>
    </source>
</evidence>
<feature type="active site" evidence="9">
    <location>
        <position position="253"/>
    </location>
</feature>
<keyword evidence="4 9" id="KW-0159">Chromosome partition</keyword>
<keyword evidence="7 9" id="KW-0233">DNA recombination</keyword>
<dbReference type="Gene3D" id="1.10.443.10">
    <property type="entry name" value="Intergrase catalytic core"/>
    <property type="match status" value="1"/>
</dbReference>